<dbReference type="InterPro" id="IPR001851">
    <property type="entry name" value="ABC_transp_permease"/>
</dbReference>
<comment type="caution">
    <text evidence="7">The sequence shown here is derived from an EMBL/GenBank/DDBJ whole genome shotgun (WGS) entry which is preliminary data.</text>
</comment>
<keyword evidence="8" id="KW-1185">Reference proteome</keyword>
<keyword evidence="5 6" id="KW-0472">Membrane</keyword>
<keyword evidence="3 6" id="KW-0812">Transmembrane</keyword>
<protein>
    <submittedName>
        <fullName evidence="7">Ribose transport system permease protein</fullName>
    </submittedName>
</protein>
<dbReference type="PANTHER" id="PTHR32196">
    <property type="entry name" value="ABC TRANSPORTER PERMEASE PROTEIN YPHD-RELATED-RELATED"/>
    <property type="match status" value="1"/>
</dbReference>
<feature type="transmembrane region" description="Helical" evidence="6">
    <location>
        <begin position="227"/>
        <end position="247"/>
    </location>
</feature>
<feature type="transmembrane region" description="Helical" evidence="6">
    <location>
        <begin position="59"/>
        <end position="92"/>
    </location>
</feature>
<organism evidence="7 8">
    <name type="scientific">Devosia subaequoris</name>
    <dbReference type="NCBI Taxonomy" id="395930"/>
    <lineage>
        <taxon>Bacteria</taxon>
        <taxon>Pseudomonadati</taxon>
        <taxon>Pseudomonadota</taxon>
        <taxon>Alphaproteobacteria</taxon>
        <taxon>Hyphomicrobiales</taxon>
        <taxon>Devosiaceae</taxon>
        <taxon>Devosia</taxon>
    </lineage>
</organism>
<dbReference type="EMBL" id="JACIEW010000007">
    <property type="protein sequence ID" value="MBB4053344.1"/>
    <property type="molecule type" value="Genomic_DNA"/>
</dbReference>
<reference evidence="7 8" key="1">
    <citation type="submission" date="2020-08" db="EMBL/GenBank/DDBJ databases">
        <title>Genomic Encyclopedia of Type Strains, Phase IV (KMG-IV): sequencing the most valuable type-strain genomes for metagenomic binning, comparative biology and taxonomic classification.</title>
        <authorList>
            <person name="Goeker M."/>
        </authorList>
    </citation>
    <scope>NUCLEOTIDE SEQUENCE [LARGE SCALE GENOMIC DNA]</scope>
    <source>
        <strain evidence="7 8">DSM 23447</strain>
    </source>
</reference>
<feature type="transmembrane region" description="Helical" evidence="6">
    <location>
        <begin position="308"/>
        <end position="327"/>
    </location>
</feature>
<evidence type="ECO:0000256" key="3">
    <source>
        <dbReference type="ARBA" id="ARBA00022692"/>
    </source>
</evidence>
<name>A0A7W6IPL6_9HYPH</name>
<keyword evidence="2" id="KW-1003">Cell membrane</keyword>
<gene>
    <name evidence="7" type="ORF">GGR20_003001</name>
</gene>
<feature type="transmembrane region" description="Helical" evidence="6">
    <location>
        <begin position="98"/>
        <end position="119"/>
    </location>
</feature>
<dbReference type="Proteomes" id="UP000547011">
    <property type="component" value="Unassembled WGS sequence"/>
</dbReference>
<accession>A0A7W6IPL6</accession>
<proteinExistence type="predicted"/>
<evidence type="ECO:0000256" key="6">
    <source>
        <dbReference type="SAM" id="Phobius"/>
    </source>
</evidence>
<dbReference type="AlphaFoldDB" id="A0A7W6IPL6"/>
<keyword evidence="4 6" id="KW-1133">Transmembrane helix</keyword>
<evidence type="ECO:0000313" key="8">
    <source>
        <dbReference type="Proteomes" id="UP000547011"/>
    </source>
</evidence>
<sequence length="335" mass="34924">MTNSTDNLGAGGFSMGKFLENYGILIVVLAMMLVLAAIRPDVFLSAQNLTNILKQNASLALLALGMLVVIITAGIDLSVGSTMALSMVTIAIASRAGVPWPLVLLIGPAVGLAVGWVNGVGLTWLRLPHPFIMTLGTLNIARGLTFLVTDGAPVSGLQPEVRYVGQAYYDFGILAPPAGLPASLIVVAICAFALWFFLTRTSMGRHIYAIGGNPHAARVSGINVDGVLVVVYMICGFFAGLAGLLLAGRTDSGFPNAGIGIELDAIAAVIIGGASFFGGRGSVMGVLAGVLIMGILRNGLNINNVSAFWQQILIGLVIIVAVYIDVLRRRASLRH</sequence>
<evidence type="ECO:0000256" key="4">
    <source>
        <dbReference type="ARBA" id="ARBA00022989"/>
    </source>
</evidence>
<dbReference type="RefSeq" id="WP_183312134.1">
    <property type="nucleotide sequence ID" value="NZ_JACIEW010000007.1"/>
</dbReference>
<comment type="subcellular location">
    <subcellularLocation>
        <location evidence="1">Cell membrane</location>
        <topology evidence="1">Multi-pass membrane protein</topology>
    </subcellularLocation>
</comment>
<evidence type="ECO:0000313" key="7">
    <source>
        <dbReference type="EMBL" id="MBB4053344.1"/>
    </source>
</evidence>
<dbReference type="GO" id="GO:0022857">
    <property type="term" value="F:transmembrane transporter activity"/>
    <property type="evidence" value="ECO:0007669"/>
    <property type="project" value="InterPro"/>
</dbReference>
<dbReference type="CDD" id="cd06579">
    <property type="entry name" value="TM_PBP1_transp_AraH_like"/>
    <property type="match status" value="1"/>
</dbReference>
<feature type="transmembrane region" description="Helical" evidence="6">
    <location>
        <begin position="178"/>
        <end position="198"/>
    </location>
</feature>
<evidence type="ECO:0000256" key="2">
    <source>
        <dbReference type="ARBA" id="ARBA00022475"/>
    </source>
</evidence>
<evidence type="ECO:0000256" key="5">
    <source>
        <dbReference type="ARBA" id="ARBA00023136"/>
    </source>
</evidence>
<dbReference type="GO" id="GO:0005886">
    <property type="term" value="C:plasma membrane"/>
    <property type="evidence" value="ECO:0007669"/>
    <property type="project" value="UniProtKB-SubCell"/>
</dbReference>
<dbReference type="Pfam" id="PF02653">
    <property type="entry name" value="BPD_transp_2"/>
    <property type="match status" value="1"/>
</dbReference>
<feature type="transmembrane region" description="Helical" evidence="6">
    <location>
        <begin position="22"/>
        <end position="38"/>
    </location>
</feature>
<evidence type="ECO:0000256" key="1">
    <source>
        <dbReference type="ARBA" id="ARBA00004651"/>
    </source>
</evidence>